<comment type="caution">
    <text evidence="2">Lacks conserved residue(s) required for the propagation of feature annotation.</text>
</comment>
<dbReference type="PROSITE" id="PS50237">
    <property type="entry name" value="HECT"/>
    <property type="match status" value="1"/>
</dbReference>
<feature type="region of interest" description="Disordered" evidence="3">
    <location>
        <begin position="54"/>
        <end position="75"/>
    </location>
</feature>
<reference evidence="5" key="1">
    <citation type="submission" date="2022-08" db="UniProtKB">
        <authorList>
            <consortium name="EnsemblMetazoa"/>
        </authorList>
    </citation>
    <scope>IDENTIFICATION</scope>
    <source>
        <strain evidence="5">05x7-T-G4-1.051#20</strain>
    </source>
</reference>
<dbReference type="EnsemblMetazoa" id="G9135.1">
    <property type="protein sequence ID" value="G9135.1:cds"/>
    <property type="gene ID" value="G9135"/>
</dbReference>
<evidence type="ECO:0000313" key="5">
    <source>
        <dbReference type="EnsemblMetazoa" id="G9135.1:cds"/>
    </source>
</evidence>
<evidence type="ECO:0000256" key="2">
    <source>
        <dbReference type="PROSITE-ProRule" id="PRU00104"/>
    </source>
</evidence>
<evidence type="ECO:0000259" key="4">
    <source>
        <dbReference type="PROSITE" id="PS50237"/>
    </source>
</evidence>
<proteinExistence type="predicted"/>
<dbReference type="AlphaFoldDB" id="A0A8W8P0Q3"/>
<sequence length="185" mass="21085">MVRTENFYLLDLEKRMLTARAQIGKEKEKRKPQGTKSRRVQEEIMIGTESAEDPELYGQGVSEGRTENPRCSFDSRVPAENTAVDNRLVDDIWAQKTNLDGDLQMQEAICASLEMMQQRHVLNSALRALDRASFKLEEPFKVEFPGELGADYGGPKREFLRCAKCNFLDGAEPVCQHVEPTCTWR</sequence>
<keyword evidence="6" id="KW-1185">Reference proteome</keyword>
<dbReference type="InterPro" id="IPR035983">
    <property type="entry name" value="Hect_E3_ubiquitin_ligase"/>
</dbReference>
<dbReference type="InterPro" id="IPR000569">
    <property type="entry name" value="HECT_dom"/>
</dbReference>
<keyword evidence="1 2" id="KW-0833">Ubl conjugation pathway</keyword>
<evidence type="ECO:0000313" key="6">
    <source>
        <dbReference type="Proteomes" id="UP000005408"/>
    </source>
</evidence>
<organism evidence="5 6">
    <name type="scientific">Magallana gigas</name>
    <name type="common">Pacific oyster</name>
    <name type="synonym">Crassostrea gigas</name>
    <dbReference type="NCBI Taxonomy" id="29159"/>
    <lineage>
        <taxon>Eukaryota</taxon>
        <taxon>Metazoa</taxon>
        <taxon>Spiralia</taxon>
        <taxon>Lophotrochozoa</taxon>
        <taxon>Mollusca</taxon>
        <taxon>Bivalvia</taxon>
        <taxon>Autobranchia</taxon>
        <taxon>Pteriomorphia</taxon>
        <taxon>Ostreida</taxon>
        <taxon>Ostreoidea</taxon>
        <taxon>Ostreidae</taxon>
        <taxon>Magallana</taxon>
    </lineage>
</organism>
<feature type="domain" description="HECT" evidence="4">
    <location>
        <begin position="132"/>
        <end position="160"/>
    </location>
</feature>
<dbReference type="Gene3D" id="3.90.1750.10">
    <property type="entry name" value="Hect, E3 ligase catalytic domains"/>
    <property type="match status" value="1"/>
</dbReference>
<dbReference type="SUPFAM" id="SSF56204">
    <property type="entry name" value="Hect, E3 ligase catalytic domain"/>
    <property type="match status" value="1"/>
</dbReference>
<protein>
    <recommendedName>
        <fullName evidence="4">HECT domain-containing protein</fullName>
    </recommendedName>
</protein>
<evidence type="ECO:0000256" key="3">
    <source>
        <dbReference type="SAM" id="MobiDB-lite"/>
    </source>
</evidence>
<accession>A0A8W8P0Q3</accession>
<name>A0A8W8P0Q3_MAGGI</name>
<dbReference type="GO" id="GO:0004842">
    <property type="term" value="F:ubiquitin-protein transferase activity"/>
    <property type="evidence" value="ECO:0007669"/>
    <property type="project" value="InterPro"/>
</dbReference>
<evidence type="ECO:0000256" key="1">
    <source>
        <dbReference type="ARBA" id="ARBA00022786"/>
    </source>
</evidence>
<dbReference type="Proteomes" id="UP000005408">
    <property type="component" value="Unassembled WGS sequence"/>
</dbReference>